<protein>
    <submittedName>
        <fullName evidence="1">Uncharacterized protein</fullName>
    </submittedName>
</protein>
<evidence type="ECO:0000313" key="1">
    <source>
        <dbReference type="EMBL" id="GIZ01505.1"/>
    </source>
</evidence>
<comment type="caution">
    <text evidence="1">The sequence shown here is derived from an EMBL/GenBank/DDBJ whole genome shotgun (WGS) entry which is preliminary data.</text>
</comment>
<accession>A0AAV4Y4V2</accession>
<name>A0AAV4Y4V2_CAEEX</name>
<gene>
    <name evidence="1" type="ORF">CEXT_748581</name>
</gene>
<reference evidence="1 2" key="1">
    <citation type="submission" date="2021-06" db="EMBL/GenBank/DDBJ databases">
        <title>Caerostris extrusa draft genome.</title>
        <authorList>
            <person name="Kono N."/>
            <person name="Arakawa K."/>
        </authorList>
    </citation>
    <scope>NUCLEOTIDE SEQUENCE [LARGE SCALE GENOMIC DNA]</scope>
</reference>
<dbReference type="AlphaFoldDB" id="A0AAV4Y4V2"/>
<proteinExistence type="predicted"/>
<sequence>MCNLKKNTPGHQLKKKPHSVITKLWFYEYQAQKQCHPIKKKGDHQQIQFGDISFKVLLSLKKILASPQGFSRVRGSVLSNDTSGKEAVLVGKEEKTP</sequence>
<dbReference type="Proteomes" id="UP001054945">
    <property type="component" value="Unassembled WGS sequence"/>
</dbReference>
<evidence type="ECO:0000313" key="2">
    <source>
        <dbReference type="Proteomes" id="UP001054945"/>
    </source>
</evidence>
<keyword evidence="2" id="KW-1185">Reference proteome</keyword>
<organism evidence="1 2">
    <name type="scientific">Caerostris extrusa</name>
    <name type="common">Bark spider</name>
    <name type="synonym">Caerostris bankana</name>
    <dbReference type="NCBI Taxonomy" id="172846"/>
    <lineage>
        <taxon>Eukaryota</taxon>
        <taxon>Metazoa</taxon>
        <taxon>Ecdysozoa</taxon>
        <taxon>Arthropoda</taxon>
        <taxon>Chelicerata</taxon>
        <taxon>Arachnida</taxon>
        <taxon>Araneae</taxon>
        <taxon>Araneomorphae</taxon>
        <taxon>Entelegynae</taxon>
        <taxon>Araneoidea</taxon>
        <taxon>Araneidae</taxon>
        <taxon>Caerostris</taxon>
    </lineage>
</organism>
<dbReference type="EMBL" id="BPLR01001312">
    <property type="protein sequence ID" value="GIZ01505.1"/>
    <property type="molecule type" value="Genomic_DNA"/>
</dbReference>